<evidence type="ECO:0000256" key="1">
    <source>
        <dbReference type="SAM" id="MobiDB-lite"/>
    </source>
</evidence>
<protein>
    <submittedName>
        <fullName evidence="2">Uncharacterized protein</fullName>
    </submittedName>
</protein>
<evidence type="ECO:0000313" key="3">
    <source>
        <dbReference type="Proteomes" id="UP000053144"/>
    </source>
</evidence>
<dbReference type="OMA" id="CHWYIRI"/>
<evidence type="ECO:0000313" key="2">
    <source>
        <dbReference type="EMBL" id="KOM58049.1"/>
    </source>
</evidence>
<gene>
    <name evidence="2" type="ORF">LR48_Vigan11g108200</name>
</gene>
<organism evidence="2 3">
    <name type="scientific">Phaseolus angularis</name>
    <name type="common">Azuki bean</name>
    <name type="synonym">Vigna angularis</name>
    <dbReference type="NCBI Taxonomy" id="3914"/>
    <lineage>
        <taxon>Eukaryota</taxon>
        <taxon>Viridiplantae</taxon>
        <taxon>Streptophyta</taxon>
        <taxon>Embryophyta</taxon>
        <taxon>Tracheophyta</taxon>
        <taxon>Spermatophyta</taxon>
        <taxon>Magnoliopsida</taxon>
        <taxon>eudicotyledons</taxon>
        <taxon>Gunneridae</taxon>
        <taxon>Pentapetalae</taxon>
        <taxon>rosids</taxon>
        <taxon>fabids</taxon>
        <taxon>Fabales</taxon>
        <taxon>Fabaceae</taxon>
        <taxon>Papilionoideae</taxon>
        <taxon>50 kb inversion clade</taxon>
        <taxon>NPAAA clade</taxon>
        <taxon>indigoferoid/millettioid clade</taxon>
        <taxon>Phaseoleae</taxon>
        <taxon>Vigna</taxon>
    </lineage>
</organism>
<accession>A0A0L9VTH3</accession>
<name>A0A0L9VTH3_PHAAN</name>
<dbReference type="Gramene" id="KOM58049">
    <property type="protein sequence ID" value="KOM58049"/>
    <property type="gene ID" value="LR48_Vigan11g108200"/>
</dbReference>
<dbReference type="AlphaFoldDB" id="A0A0L9VTH3"/>
<dbReference type="EMBL" id="CM003381">
    <property type="protein sequence ID" value="KOM58049.1"/>
    <property type="molecule type" value="Genomic_DNA"/>
</dbReference>
<feature type="region of interest" description="Disordered" evidence="1">
    <location>
        <begin position="1"/>
        <end position="48"/>
    </location>
</feature>
<proteinExistence type="predicted"/>
<reference evidence="3" key="1">
    <citation type="journal article" date="2015" name="Proc. Natl. Acad. Sci. U.S.A.">
        <title>Genome sequencing of adzuki bean (Vigna angularis) provides insight into high starch and low fat accumulation and domestication.</title>
        <authorList>
            <person name="Yang K."/>
            <person name="Tian Z."/>
            <person name="Chen C."/>
            <person name="Luo L."/>
            <person name="Zhao B."/>
            <person name="Wang Z."/>
            <person name="Yu L."/>
            <person name="Li Y."/>
            <person name="Sun Y."/>
            <person name="Li W."/>
            <person name="Chen Y."/>
            <person name="Li Y."/>
            <person name="Zhang Y."/>
            <person name="Ai D."/>
            <person name="Zhao J."/>
            <person name="Shang C."/>
            <person name="Ma Y."/>
            <person name="Wu B."/>
            <person name="Wang M."/>
            <person name="Gao L."/>
            <person name="Sun D."/>
            <person name="Zhang P."/>
            <person name="Guo F."/>
            <person name="Wang W."/>
            <person name="Li Y."/>
            <person name="Wang J."/>
            <person name="Varshney R.K."/>
            <person name="Wang J."/>
            <person name="Ling H.Q."/>
            <person name="Wan P."/>
        </authorList>
    </citation>
    <scope>NUCLEOTIDE SEQUENCE</scope>
    <source>
        <strain evidence="3">cv. Jingnong 6</strain>
    </source>
</reference>
<dbReference type="Proteomes" id="UP000053144">
    <property type="component" value="Chromosome 11"/>
</dbReference>
<sequence length="122" mass="13654">MEVIDTNNDVKPMSSFRGRSLPKSCSLSRDVSMERNSTSEEMEQHRTTSDDIAKMLNASVFSRVGVPAHFFTPPGTVVDVAKAAVANSAATREHDWEVFFSQSPSLLTRFWCVWMKISPEVL</sequence>